<dbReference type="Pfam" id="PF00126">
    <property type="entry name" value="HTH_1"/>
    <property type="match status" value="1"/>
</dbReference>
<dbReference type="AlphaFoldDB" id="A0A1Y1QG05"/>
<evidence type="ECO:0000256" key="4">
    <source>
        <dbReference type="ARBA" id="ARBA00023163"/>
    </source>
</evidence>
<evidence type="ECO:0000256" key="2">
    <source>
        <dbReference type="ARBA" id="ARBA00023015"/>
    </source>
</evidence>
<feature type="domain" description="HTH lysR-type" evidence="5">
    <location>
        <begin position="4"/>
        <end position="61"/>
    </location>
</feature>
<dbReference type="CDD" id="cd08411">
    <property type="entry name" value="PBP2_OxyR"/>
    <property type="match status" value="1"/>
</dbReference>
<comment type="caution">
    <text evidence="6">The sequence shown here is derived from an EMBL/GenBank/DDBJ whole genome shotgun (WGS) entry which is preliminary data.</text>
</comment>
<dbReference type="PROSITE" id="PS50931">
    <property type="entry name" value="HTH_LYSR"/>
    <property type="match status" value="1"/>
</dbReference>
<dbReference type="GO" id="GO:0003677">
    <property type="term" value="F:DNA binding"/>
    <property type="evidence" value="ECO:0007669"/>
    <property type="project" value="UniProtKB-KW"/>
</dbReference>
<evidence type="ECO:0000259" key="5">
    <source>
        <dbReference type="PROSITE" id="PS50931"/>
    </source>
</evidence>
<dbReference type="InterPro" id="IPR005119">
    <property type="entry name" value="LysR_subst-bd"/>
</dbReference>
<name>A0A1Y1QG05_9GAMM</name>
<keyword evidence="2" id="KW-0805">Transcription regulation</keyword>
<sequence>MNLPTIKQLRYFVALESHEHFGKAAEACFVSQSAFSTAIRELETILEVQLVDRTNKNVTVTHIGRQIAVEARRCLRDVENLVELARSNHAPLTGELRIGVIPTIAPFLLPRVLPALRQQFPNLRLYLSEDITQRVYEKLMNGELDLIIIALPYALRNVEVMPLFKDRFFLACREDTQHTRPRRYIFNDLSPESILLLEDGHCLRDHTLSACHLQDMDKISRFTASSLLTLTQMVDADLGISYLPEMVKGSTLLTGTNVKIWPLPEESYREVGLAWRRGSAREVEFMQLGEFIKTTWLTLLATSTSTK</sequence>
<gene>
    <name evidence="6" type="ORF">BWK73_35860</name>
</gene>
<proteinExistence type="inferred from homology"/>
<evidence type="ECO:0000256" key="1">
    <source>
        <dbReference type="ARBA" id="ARBA00009437"/>
    </source>
</evidence>
<evidence type="ECO:0000256" key="3">
    <source>
        <dbReference type="ARBA" id="ARBA00023125"/>
    </source>
</evidence>
<comment type="similarity">
    <text evidence="1">Belongs to the LysR transcriptional regulatory family.</text>
</comment>
<dbReference type="SUPFAM" id="SSF46785">
    <property type="entry name" value="Winged helix' DNA-binding domain"/>
    <property type="match status" value="1"/>
</dbReference>
<keyword evidence="3" id="KW-0238">DNA-binding</keyword>
<evidence type="ECO:0000313" key="7">
    <source>
        <dbReference type="Proteomes" id="UP000192491"/>
    </source>
</evidence>
<organism evidence="6 7">
    <name type="scientific">Thiothrix lacustris</name>
    <dbReference type="NCBI Taxonomy" id="525917"/>
    <lineage>
        <taxon>Bacteria</taxon>
        <taxon>Pseudomonadati</taxon>
        <taxon>Pseudomonadota</taxon>
        <taxon>Gammaproteobacteria</taxon>
        <taxon>Thiotrichales</taxon>
        <taxon>Thiotrichaceae</taxon>
        <taxon>Thiothrix</taxon>
    </lineage>
</organism>
<reference evidence="6 7" key="1">
    <citation type="submission" date="2017-01" db="EMBL/GenBank/DDBJ databases">
        <title>Novel large sulfur bacteria in the metagenomes of groundwater-fed chemosynthetic microbial mats in the Lake Huron basin.</title>
        <authorList>
            <person name="Sharrar A.M."/>
            <person name="Flood B.E."/>
            <person name="Bailey J.V."/>
            <person name="Jones D.S."/>
            <person name="Biddanda B."/>
            <person name="Ruberg S.A."/>
            <person name="Marcus D.N."/>
            <person name="Dick G.J."/>
        </authorList>
    </citation>
    <scope>NUCLEOTIDE SEQUENCE [LARGE SCALE GENOMIC DNA]</scope>
    <source>
        <strain evidence="6">A8</strain>
    </source>
</reference>
<dbReference type="Gene3D" id="1.10.10.10">
    <property type="entry name" value="Winged helix-like DNA-binding domain superfamily/Winged helix DNA-binding domain"/>
    <property type="match status" value="1"/>
</dbReference>
<dbReference type="FunFam" id="1.10.10.10:FF:000001">
    <property type="entry name" value="LysR family transcriptional regulator"/>
    <property type="match status" value="1"/>
</dbReference>
<dbReference type="SUPFAM" id="SSF53850">
    <property type="entry name" value="Periplasmic binding protein-like II"/>
    <property type="match status" value="1"/>
</dbReference>
<dbReference type="InterPro" id="IPR000847">
    <property type="entry name" value="LysR_HTH_N"/>
</dbReference>
<dbReference type="PANTHER" id="PTHR30346">
    <property type="entry name" value="TRANSCRIPTIONAL DUAL REGULATOR HCAR-RELATED"/>
    <property type="match status" value="1"/>
</dbReference>
<dbReference type="Gene3D" id="3.40.190.10">
    <property type="entry name" value="Periplasmic binding protein-like II"/>
    <property type="match status" value="2"/>
</dbReference>
<keyword evidence="4" id="KW-0804">Transcription</keyword>
<dbReference type="PANTHER" id="PTHR30346:SF10">
    <property type="entry name" value="TRANSCRIPTIONAL REGULATOR OF OXIDATIVE STRESS OXYR"/>
    <property type="match status" value="1"/>
</dbReference>
<dbReference type="Proteomes" id="UP000192491">
    <property type="component" value="Unassembled WGS sequence"/>
</dbReference>
<dbReference type="EMBL" id="MTEJ01000331">
    <property type="protein sequence ID" value="OQX04565.1"/>
    <property type="molecule type" value="Genomic_DNA"/>
</dbReference>
<dbReference type="Pfam" id="PF03466">
    <property type="entry name" value="LysR_substrate"/>
    <property type="match status" value="1"/>
</dbReference>
<accession>A0A1Y1QG05</accession>
<dbReference type="InterPro" id="IPR036390">
    <property type="entry name" value="WH_DNA-bd_sf"/>
</dbReference>
<dbReference type="GO" id="GO:0032993">
    <property type="term" value="C:protein-DNA complex"/>
    <property type="evidence" value="ECO:0007669"/>
    <property type="project" value="TreeGrafter"/>
</dbReference>
<dbReference type="GO" id="GO:0003700">
    <property type="term" value="F:DNA-binding transcription factor activity"/>
    <property type="evidence" value="ECO:0007669"/>
    <property type="project" value="InterPro"/>
</dbReference>
<dbReference type="InterPro" id="IPR036388">
    <property type="entry name" value="WH-like_DNA-bd_sf"/>
</dbReference>
<protein>
    <submittedName>
        <fullName evidence="6">LysR family transcriptional regulator</fullName>
    </submittedName>
</protein>
<evidence type="ECO:0000313" key="6">
    <source>
        <dbReference type="EMBL" id="OQX04565.1"/>
    </source>
</evidence>